<evidence type="ECO:0000313" key="2">
    <source>
        <dbReference type="Proteomes" id="UP000446658"/>
    </source>
</evidence>
<evidence type="ECO:0000313" key="1">
    <source>
        <dbReference type="EMBL" id="MTD34179.1"/>
    </source>
</evidence>
<sequence length="217" mass="24473">MNDMKAKPCSPVFRNFLRNPEKYLVADKKKQEKQQFTDKQRKLLILFQNMSVNDMGILRPGEKVASHEGVWTLSSPEINGGAPMPITDEMLAELEQRLADVCRKAVVNMDGHVVIPMACLPTPLIWKADEKDGKPVVYTGDKKLVGAWESIYGALLSGISTLVIPVWRRHTRSSPRHQLYQEGSALPGRAYRGRSSPAICRTRWSHLDREHRSQAVG</sequence>
<dbReference type="AlphaFoldDB" id="A0A844GET8"/>
<comment type="caution">
    <text evidence="1">The sequence shown here is derived from an EMBL/GenBank/DDBJ whole genome shotgun (WGS) entry which is preliminary data.</text>
</comment>
<dbReference type="EMBL" id="WLYX01000002">
    <property type="protein sequence ID" value="MTD34179.1"/>
    <property type="molecule type" value="Genomic_DNA"/>
</dbReference>
<protein>
    <submittedName>
        <fullName evidence="1">Uncharacterized protein</fullName>
    </submittedName>
</protein>
<gene>
    <name evidence="1" type="ORF">GKE73_17495</name>
</gene>
<dbReference type="Proteomes" id="UP000446658">
    <property type="component" value="Unassembled WGS sequence"/>
</dbReference>
<accession>A0A844GET8</accession>
<keyword evidence="2" id="KW-1185">Reference proteome</keyword>
<organism evidence="1 2">
    <name type="scientific">Paludibacterium denitrificans</name>
    <dbReference type="NCBI Taxonomy" id="2675226"/>
    <lineage>
        <taxon>Bacteria</taxon>
        <taxon>Pseudomonadati</taxon>
        <taxon>Pseudomonadota</taxon>
        <taxon>Betaproteobacteria</taxon>
        <taxon>Neisseriales</taxon>
        <taxon>Chromobacteriaceae</taxon>
        <taxon>Paludibacterium</taxon>
    </lineage>
</organism>
<reference evidence="1 2" key="1">
    <citation type="submission" date="2019-11" db="EMBL/GenBank/DDBJ databases">
        <title>Draft genome sequence of Paludibacterium sp. dN18-1.</title>
        <authorList>
            <person name="Im W.-T."/>
        </authorList>
    </citation>
    <scope>NUCLEOTIDE SEQUENCE [LARGE SCALE GENOMIC DNA]</scope>
    <source>
        <strain evidence="2">dN 18-1</strain>
    </source>
</reference>
<proteinExistence type="predicted"/>
<name>A0A844GET8_9NEIS</name>
<dbReference type="RefSeq" id="WP_230371591.1">
    <property type="nucleotide sequence ID" value="NZ_WLYX01000002.1"/>
</dbReference>